<organism evidence="2 3">
    <name type="scientific">Atta colombica</name>
    <dbReference type="NCBI Taxonomy" id="520822"/>
    <lineage>
        <taxon>Eukaryota</taxon>
        <taxon>Metazoa</taxon>
        <taxon>Ecdysozoa</taxon>
        <taxon>Arthropoda</taxon>
        <taxon>Hexapoda</taxon>
        <taxon>Insecta</taxon>
        <taxon>Pterygota</taxon>
        <taxon>Neoptera</taxon>
        <taxon>Endopterygota</taxon>
        <taxon>Hymenoptera</taxon>
        <taxon>Apocrita</taxon>
        <taxon>Aculeata</taxon>
        <taxon>Formicoidea</taxon>
        <taxon>Formicidae</taxon>
        <taxon>Myrmicinae</taxon>
        <taxon>Atta</taxon>
    </lineage>
</organism>
<gene>
    <name evidence="2" type="ORF">ALC53_03680</name>
</gene>
<evidence type="ECO:0000313" key="2">
    <source>
        <dbReference type="EMBL" id="KYM87063.1"/>
    </source>
</evidence>
<evidence type="ECO:0000313" key="3">
    <source>
        <dbReference type="Proteomes" id="UP000078540"/>
    </source>
</evidence>
<sequence length="133" mass="14502">MDGGLRDVPDKTGYGEGYNTVLPRANAARERLVGQPASVGFERVGDGGGLRRRDVGAEERMNERTNGRTDGRTVEPWSCYGAGKRRKRPVRLISAAGADKANVRPLSYNGGPSLGFSRARESHPCVDREREES</sequence>
<name>A0A195BME8_9HYME</name>
<keyword evidence="3" id="KW-1185">Reference proteome</keyword>
<evidence type="ECO:0000256" key="1">
    <source>
        <dbReference type="SAM" id="MobiDB-lite"/>
    </source>
</evidence>
<dbReference type="Proteomes" id="UP000078540">
    <property type="component" value="Unassembled WGS sequence"/>
</dbReference>
<accession>A0A195BME8</accession>
<feature type="region of interest" description="Disordered" evidence="1">
    <location>
        <begin position="39"/>
        <end position="79"/>
    </location>
</feature>
<reference evidence="2 3" key="1">
    <citation type="submission" date="2015-09" db="EMBL/GenBank/DDBJ databases">
        <title>Atta colombica WGS genome.</title>
        <authorList>
            <person name="Nygaard S."/>
            <person name="Hu H."/>
            <person name="Boomsma J."/>
            <person name="Zhang G."/>
        </authorList>
    </citation>
    <scope>NUCLEOTIDE SEQUENCE [LARGE SCALE GENOMIC DNA]</scope>
    <source>
        <strain evidence="2">Treedump-2</strain>
        <tissue evidence="2">Whole body</tissue>
    </source>
</reference>
<feature type="region of interest" description="Disordered" evidence="1">
    <location>
        <begin position="96"/>
        <end position="133"/>
    </location>
</feature>
<feature type="compositionally biased region" description="Basic and acidic residues" evidence="1">
    <location>
        <begin position="43"/>
        <end position="73"/>
    </location>
</feature>
<feature type="compositionally biased region" description="Basic and acidic residues" evidence="1">
    <location>
        <begin position="118"/>
        <end position="133"/>
    </location>
</feature>
<dbReference type="AlphaFoldDB" id="A0A195BME8"/>
<proteinExistence type="predicted"/>
<protein>
    <submittedName>
        <fullName evidence="2">Uncharacterized protein</fullName>
    </submittedName>
</protein>
<dbReference type="EMBL" id="KQ976435">
    <property type="protein sequence ID" value="KYM87063.1"/>
    <property type="molecule type" value="Genomic_DNA"/>
</dbReference>